<dbReference type="GO" id="GO:0005801">
    <property type="term" value="C:cis-Golgi network"/>
    <property type="evidence" value="ECO:0007669"/>
    <property type="project" value="InterPro"/>
</dbReference>
<evidence type="ECO:0000256" key="4">
    <source>
        <dbReference type="ARBA" id="ARBA00022448"/>
    </source>
</evidence>
<sequence length="784" mass="89372">MYEDTWYSFVPDVKPKKDDSSGHKLTHRRKESLLKQPNESDVQPANPLEPLDEEESLSKGPPQATIARRAKSYTDFYHVAHAQITKEARKIREQELRALRLLESGDNASYEGRYEIDDAVLLDVSQDEFQLYRDQLALSERHLDNLVEDTSRALDLLSNLSDSFKAVEVQTASFQSQCEDLLLEQKRLKDLAYEVGTDLQYYSYLEPITRRLNAPGASTMIGDESFVEILSNLDACIVFMRRHPEHKESETYLTRYQTLLTRTFSLLQISFTNSIRTKQTEARAILSKAAKLNTTTVYLIQAPDIHPTGNRLERSIEHIIFMARPVYDHSIKHDLQGGKETADGYYTLFKSLMDEYVLSRKGLMSEVLGQVLNGTIAEDHDPKTKFGKYARACFNTTLEVCMNEYSKYGLFFSGNRRTHNKGRTDIHKIWKSQESQTKYLEDLCSLAFRVLEPHIQRADTTTTTQLALWLDSYASSADGNDDESFDGAQIPDGNRELKIHLAGQLKKQTTQVIFTRIKEILYANVSRFFPKPEDLEPKNSTQQPAEANRSGEDASDALLEPADTDIDGRAYKALGDGFSNSYKPLKTGAQLLILNNDLTFDANIGMGMGEMAYEIIHETSLSIMRASGEVARKDKIDSYIFAIKNLVLLKNLILAYEISGSRQAAALDFTRMWTTFSELRNRGGLFDVRAYYTLITTGELLPEVVTTVQDARVELDGLLRETITKFREECAGLLWKRYGFPLPEKSRAGKKKIQDKLEVMFTHERELRENLWAAVEETLAERKR</sequence>
<name>A0A177A6E5_9PEZI</name>
<gene>
    <name evidence="12" type="primary">COG3</name>
    <name evidence="12" type="ORF">VC83_04601</name>
</gene>
<dbReference type="eggNOG" id="KOG2604">
    <property type="taxonomic scope" value="Eukaryota"/>
</dbReference>
<dbReference type="GO" id="GO:0017119">
    <property type="term" value="C:Golgi transport complex"/>
    <property type="evidence" value="ECO:0007669"/>
    <property type="project" value="TreeGrafter"/>
</dbReference>
<comment type="subcellular location">
    <subcellularLocation>
        <location evidence="1">Golgi apparatus membrane</location>
        <topology evidence="1">Peripheral membrane protein</topology>
    </subcellularLocation>
</comment>
<dbReference type="Pfam" id="PF04136">
    <property type="entry name" value="COG3_N"/>
    <property type="match status" value="1"/>
</dbReference>
<dbReference type="GO" id="GO:0000139">
    <property type="term" value="C:Golgi membrane"/>
    <property type="evidence" value="ECO:0007669"/>
    <property type="project" value="UniProtKB-SubCell"/>
</dbReference>
<protein>
    <recommendedName>
        <fullName evidence="3">Conserved oligomeric Golgi complex subunit 3</fullName>
    </recommendedName>
    <alternativeName>
        <fullName evidence="8">Component of oligomeric Golgi complex 3</fullName>
    </alternativeName>
</protein>
<feature type="compositionally biased region" description="Basic and acidic residues" evidence="9">
    <location>
        <begin position="13"/>
        <end position="22"/>
    </location>
</feature>
<comment type="similarity">
    <text evidence="2">Belongs to the COG3 family.</text>
</comment>
<dbReference type="RefSeq" id="XP_024322530.1">
    <property type="nucleotide sequence ID" value="XM_024468230.1"/>
</dbReference>
<evidence type="ECO:0000256" key="7">
    <source>
        <dbReference type="ARBA" id="ARBA00023136"/>
    </source>
</evidence>
<evidence type="ECO:0000259" key="11">
    <source>
        <dbReference type="Pfam" id="PF20671"/>
    </source>
</evidence>
<reference evidence="12" key="1">
    <citation type="submission" date="2016-03" db="EMBL/GenBank/DDBJ databases">
        <title>Updated assembly of Pseudogymnoascus destructans, the fungus causing white-nose syndrome of bats.</title>
        <authorList>
            <person name="Palmer J.M."/>
            <person name="Drees K.P."/>
            <person name="Foster J.T."/>
            <person name="Lindner D.L."/>
        </authorList>
    </citation>
    <scope>NUCLEOTIDE SEQUENCE [LARGE SCALE GENOMIC DNA]</scope>
    <source>
        <strain evidence="12">20631-21</strain>
    </source>
</reference>
<dbReference type="GO" id="GO:0007030">
    <property type="term" value="P:Golgi organization"/>
    <property type="evidence" value="ECO:0007669"/>
    <property type="project" value="TreeGrafter"/>
</dbReference>
<evidence type="ECO:0000256" key="8">
    <source>
        <dbReference type="ARBA" id="ARBA00031339"/>
    </source>
</evidence>
<evidence type="ECO:0000256" key="3">
    <source>
        <dbReference type="ARBA" id="ARBA00020976"/>
    </source>
</evidence>
<evidence type="ECO:0000259" key="10">
    <source>
        <dbReference type="Pfam" id="PF04136"/>
    </source>
</evidence>
<dbReference type="GO" id="GO:0006886">
    <property type="term" value="P:intracellular protein transport"/>
    <property type="evidence" value="ECO:0007669"/>
    <property type="project" value="InterPro"/>
</dbReference>
<keyword evidence="5" id="KW-0653">Protein transport</keyword>
<dbReference type="OrthoDB" id="296793at2759"/>
<feature type="region of interest" description="Disordered" evidence="9">
    <location>
        <begin position="12"/>
        <end position="63"/>
    </location>
</feature>
<evidence type="ECO:0000256" key="5">
    <source>
        <dbReference type="ARBA" id="ARBA00022927"/>
    </source>
</evidence>
<dbReference type="EMBL" id="KV441400">
    <property type="protein sequence ID" value="OAF57240.1"/>
    <property type="molecule type" value="Genomic_DNA"/>
</dbReference>
<proteinExistence type="inferred from homology"/>
<keyword evidence="6" id="KW-0333">Golgi apparatus</keyword>
<dbReference type="GeneID" id="36287672"/>
<feature type="domain" description="Conserved oligomeric Golgi complex subunit 3 N-terminal" evidence="10">
    <location>
        <begin position="132"/>
        <end position="276"/>
    </location>
</feature>
<evidence type="ECO:0000256" key="2">
    <source>
        <dbReference type="ARBA" id="ARBA00009936"/>
    </source>
</evidence>
<dbReference type="InterPro" id="IPR048685">
    <property type="entry name" value="COG3_C"/>
</dbReference>
<dbReference type="PANTHER" id="PTHR13302:SF8">
    <property type="entry name" value="CONSERVED OLIGOMERIC GOLGI COMPLEX SUBUNIT 3"/>
    <property type="match status" value="1"/>
</dbReference>
<keyword evidence="7" id="KW-0472">Membrane</keyword>
<keyword evidence="4" id="KW-0813">Transport</keyword>
<evidence type="ECO:0000256" key="6">
    <source>
        <dbReference type="ARBA" id="ARBA00023034"/>
    </source>
</evidence>
<dbReference type="InterPro" id="IPR007265">
    <property type="entry name" value="COG_su3"/>
</dbReference>
<dbReference type="Proteomes" id="UP000077154">
    <property type="component" value="Unassembled WGS sequence"/>
</dbReference>
<dbReference type="AlphaFoldDB" id="A0A177A6E5"/>
<dbReference type="PANTHER" id="PTHR13302">
    <property type="entry name" value="CONSERVED OLIGOMERIC GOLGI COMPLEX COMPONENT 3"/>
    <property type="match status" value="1"/>
</dbReference>
<evidence type="ECO:0000256" key="1">
    <source>
        <dbReference type="ARBA" id="ARBA00004395"/>
    </source>
</evidence>
<dbReference type="GO" id="GO:0006914">
    <property type="term" value="P:autophagy"/>
    <property type="evidence" value="ECO:0007669"/>
    <property type="project" value="TreeGrafter"/>
</dbReference>
<evidence type="ECO:0000256" key="9">
    <source>
        <dbReference type="SAM" id="MobiDB-lite"/>
    </source>
</evidence>
<accession>A0A177A6E5</accession>
<dbReference type="InterPro" id="IPR048320">
    <property type="entry name" value="COG3_N"/>
</dbReference>
<evidence type="ECO:0000313" key="12">
    <source>
        <dbReference type="EMBL" id="OAF57240.1"/>
    </source>
</evidence>
<dbReference type="VEuPathDB" id="FungiDB:GMDG_04655"/>
<organism evidence="12">
    <name type="scientific">Pseudogymnoascus destructans</name>
    <dbReference type="NCBI Taxonomy" id="655981"/>
    <lineage>
        <taxon>Eukaryota</taxon>
        <taxon>Fungi</taxon>
        <taxon>Dikarya</taxon>
        <taxon>Ascomycota</taxon>
        <taxon>Pezizomycotina</taxon>
        <taxon>Leotiomycetes</taxon>
        <taxon>Thelebolales</taxon>
        <taxon>Thelebolaceae</taxon>
        <taxon>Pseudogymnoascus</taxon>
    </lineage>
</organism>
<feature type="region of interest" description="Disordered" evidence="9">
    <location>
        <begin position="532"/>
        <end position="557"/>
    </location>
</feature>
<dbReference type="GO" id="GO:0006891">
    <property type="term" value="P:intra-Golgi vesicle-mediated transport"/>
    <property type="evidence" value="ECO:0007669"/>
    <property type="project" value="TreeGrafter"/>
</dbReference>
<dbReference type="Pfam" id="PF20671">
    <property type="entry name" value="COG3_C"/>
    <property type="match status" value="1"/>
</dbReference>
<feature type="domain" description="Conserved oligomeric Golgi complex subunit 3 C-terminal" evidence="11">
    <location>
        <begin position="340"/>
        <end position="671"/>
    </location>
</feature>